<gene>
    <name evidence="2" type="ORF">Syun_031840</name>
</gene>
<reference evidence="2 3" key="1">
    <citation type="submission" date="2024-01" db="EMBL/GenBank/DDBJ databases">
        <title>Genome assemblies of Stephania.</title>
        <authorList>
            <person name="Yang L."/>
        </authorList>
    </citation>
    <scope>NUCLEOTIDE SEQUENCE [LARGE SCALE GENOMIC DNA]</scope>
    <source>
        <strain evidence="2">YNDBR</strain>
        <tissue evidence="2">Leaf</tissue>
    </source>
</reference>
<evidence type="ECO:0000256" key="1">
    <source>
        <dbReference type="SAM" id="MobiDB-lite"/>
    </source>
</evidence>
<name>A0AAP0DX10_9MAGN</name>
<organism evidence="2 3">
    <name type="scientific">Stephania yunnanensis</name>
    <dbReference type="NCBI Taxonomy" id="152371"/>
    <lineage>
        <taxon>Eukaryota</taxon>
        <taxon>Viridiplantae</taxon>
        <taxon>Streptophyta</taxon>
        <taxon>Embryophyta</taxon>
        <taxon>Tracheophyta</taxon>
        <taxon>Spermatophyta</taxon>
        <taxon>Magnoliopsida</taxon>
        <taxon>Ranunculales</taxon>
        <taxon>Menispermaceae</taxon>
        <taxon>Menispermoideae</taxon>
        <taxon>Cissampelideae</taxon>
        <taxon>Stephania</taxon>
    </lineage>
</organism>
<proteinExistence type="predicted"/>
<sequence length="147" mass="15796">MFSLGMPSASTVDIGMRSGVRINHHSLHGHPIHSLSLSSKSSSWLRSNQHSILISIEEHLTRSCSGAGNLGRGNLSVVLLSRREQAPFFPQGFEASEREEASKGSPSFASPEAGPSPLRLPIQTFMIPVTQPKPDLSSLASNEKKPA</sequence>
<evidence type="ECO:0000313" key="3">
    <source>
        <dbReference type="Proteomes" id="UP001420932"/>
    </source>
</evidence>
<evidence type="ECO:0000313" key="2">
    <source>
        <dbReference type="EMBL" id="KAK9082536.1"/>
    </source>
</evidence>
<protein>
    <submittedName>
        <fullName evidence="2">Uncharacterized protein</fullName>
    </submittedName>
</protein>
<accession>A0AAP0DX10</accession>
<keyword evidence="3" id="KW-1185">Reference proteome</keyword>
<comment type="caution">
    <text evidence="2">The sequence shown here is derived from an EMBL/GenBank/DDBJ whole genome shotgun (WGS) entry which is preliminary data.</text>
</comment>
<dbReference type="Proteomes" id="UP001420932">
    <property type="component" value="Unassembled WGS sequence"/>
</dbReference>
<feature type="region of interest" description="Disordered" evidence="1">
    <location>
        <begin position="90"/>
        <end position="125"/>
    </location>
</feature>
<dbReference type="EMBL" id="JBBNAF010000017">
    <property type="protein sequence ID" value="KAK9082536.1"/>
    <property type="molecule type" value="Genomic_DNA"/>
</dbReference>
<dbReference type="AlphaFoldDB" id="A0AAP0DX10"/>